<protein>
    <submittedName>
        <fullName evidence="2">Uncharacterized protein</fullName>
    </submittedName>
</protein>
<comment type="caution">
    <text evidence="2">The sequence shown here is derived from an EMBL/GenBank/DDBJ whole genome shotgun (WGS) entry which is preliminary data.</text>
</comment>
<sequence length="259" mass="28885">MAGSEVQQSCAGAAPRATEPKVPGNWPVFEPRNEETNQAVPAGGYDDDDDEDGYLRVDMVEEHGASAESVLAACEASDEENDFGVEAYNSESGEEEDDDFGVESCADDEEFAQLLEGSMALVSVAQVKKSEARRLTIVQQQRLEQEFVKAYKKRLKEGRVSGYEGGYPEGLNSAMPSEYKDPFEESEDEEGGKHDEDNENVDPDSPEAWQQYKRWLEGLGHGYDETYRQGYDDGFQAFSTIPDRGKLVYPTFWGCNMNF</sequence>
<reference evidence="2" key="1">
    <citation type="journal article" date="2023" name="Mol. Phylogenet. Evol.">
        <title>Genome-scale phylogeny and comparative genomics of the fungal order Sordariales.</title>
        <authorList>
            <person name="Hensen N."/>
            <person name="Bonometti L."/>
            <person name="Westerberg I."/>
            <person name="Brannstrom I.O."/>
            <person name="Guillou S."/>
            <person name="Cros-Aarteil S."/>
            <person name="Calhoun S."/>
            <person name="Haridas S."/>
            <person name="Kuo A."/>
            <person name="Mondo S."/>
            <person name="Pangilinan J."/>
            <person name="Riley R."/>
            <person name="LaButti K."/>
            <person name="Andreopoulos B."/>
            <person name="Lipzen A."/>
            <person name="Chen C."/>
            <person name="Yan M."/>
            <person name="Daum C."/>
            <person name="Ng V."/>
            <person name="Clum A."/>
            <person name="Steindorff A."/>
            <person name="Ohm R.A."/>
            <person name="Martin F."/>
            <person name="Silar P."/>
            <person name="Natvig D.O."/>
            <person name="Lalanne C."/>
            <person name="Gautier V."/>
            <person name="Ament-Velasquez S.L."/>
            <person name="Kruys A."/>
            <person name="Hutchinson M.I."/>
            <person name="Powell A.J."/>
            <person name="Barry K."/>
            <person name="Miller A.N."/>
            <person name="Grigoriev I.V."/>
            <person name="Debuchy R."/>
            <person name="Gladieux P."/>
            <person name="Hiltunen Thoren M."/>
            <person name="Johannesson H."/>
        </authorList>
    </citation>
    <scope>NUCLEOTIDE SEQUENCE</scope>
    <source>
        <strain evidence="2">CBS 315.58</strain>
    </source>
</reference>
<dbReference type="EMBL" id="MU863934">
    <property type="protein sequence ID" value="KAK4199244.1"/>
    <property type="molecule type" value="Genomic_DNA"/>
</dbReference>
<evidence type="ECO:0000313" key="2">
    <source>
        <dbReference type="EMBL" id="KAK4199244.1"/>
    </source>
</evidence>
<feature type="region of interest" description="Disordered" evidence="1">
    <location>
        <begin position="1"/>
        <end position="52"/>
    </location>
</feature>
<proteinExistence type="predicted"/>
<accession>A0AAN6XER7</accession>
<feature type="region of interest" description="Disordered" evidence="1">
    <location>
        <begin position="160"/>
        <end position="207"/>
    </location>
</feature>
<keyword evidence="3" id="KW-1185">Reference proteome</keyword>
<dbReference type="Proteomes" id="UP001303160">
    <property type="component" value="Unassembled WGS sequence"/>
</dbReference>
<organism evidence="2 3">
    <name type="scientific">Triangularia verruculosa</name>
    <dbReference type="NCBI Taxonomy" id="2587418"/>
    <lineage>
        <taxon>Eukaryota</taxon>
        <taxon>Fungi</taxon>
        <taxon>Dikarya</taxon>
        <taxon>Ascomycota</taxon>
        <taxon>Pezizomycotina</taxon>
        <taxon>Sordariomycetes</taxon>
        <taxon>Sordariomycetidae</taxon>
        <taxon>Sordariales</taxon>
        <taxon>Podosporaceae</taxon>
        <taxon>Triangularia</taxon>
    </lineage>
</organism>
<gene>
    <name evidence="2" type="ORF">QBC40DRAFT_282176</name>
</gene>
<evidence type="ECO:0000313" key="3">
    <source>
        <dbReference type="Proteomes" id="UP001303160"/>
    </source>
</evidence>
<feature type="compositionally biased region" description="Polar residues" evidence="1">
    <location>
        <begin position="1"/>
        <end position="10"/>
    </location>
</feature>
<name>A0AAN6XER7_9PEZI</name>
<reference evidence="2" key="2">
    <citation type="submission" date="2023-05" db="EMBL/GenBank/DDBJ databases">
        <authorList>
            <consortium name="Lawrence Berkeley National Laboratory"/>
            <person name="Steindorff A."/>
            <person name="Hensen N."/>
            <person name="Bonometti L."/>
            <person name="Westerberg I."/>
            <person name="Brannstrom I.O."/>
            <person name="Guillou S."/>
            <person name="Cros-Aarteil S."/>
            <person name="Calhoun S."/>
            <person name="Haridas S."/>
            <person name="Kuo A."/>
            <person name="Mondo S."/>
            <person name="Pangilinan J."/>
            <person name="Riley R."/>
            <person name="Labutti K."/>
            <person name="Andreopoulos B."/>
            <person name="Lipzen A."/>
            <person name="Chen C."/>
            <person name="Yanf M."/>
            <person name="Daum C."/>
            <person name="Ng V."/>
            <person name="Clum A."/>
            <person name="Ohm R."/>
            <person name="Martin F."/>
            <person name="Silar P."/>
            <person name="Natvig D."/>
            <person name="Lalanne C."/>
            <person name="Gautier V."/>
            <person name="Ament-Velasquez S.L."/>
            <person name="Kruys A."/>
            <person name="Hutchinson M.I."/>
            <person name="Powell A.J."/>
            <person name="Barry K."/>
            <person name="Miller A.N."/>
            <person name="Grigoriev I.V."/>
            <person name="Debuchy R."/>
            <person name="Gladieux P."/>
            <person name="Thoren M.H."/>
            <person name="Johannesson H."/>
        </authorList>
    </citation>
    <scope>NUCLEOTIDE SEQUENCE</scope>
    <source>
        <strain evidence="2">CBS 315.58</strain>
    </source>
</reference>
<dbReference type="AlphaFoldDB" id="A0AAN6XER7"/>
<evidence type="ECO:0000256" key="1">
    <source>
        <dbReference type="SAM" id="MobiDB-lite"/>
    </source>
</evidence>